<dbReference type="AlphaFoldDB" id="A0A418M2T1"/>
<organism evidence="8 9">
    <name type="scientific">Fibrisoma montanum</name>
    <dbReference type="NCBI Taxonomy" id="2305895"/>
    <lineage>
        <taxon>Bacteria</taxon>
        <taxon>Pseudomonadati</taxon>
        <taxon>Bacteroidota</taxon>
        <taxon>Cytophagia</taxon>
        <taxon>Cytophagales</taxon>
        <taxon>Spirosomataceae</taxon>
        <taxon>Fibrisoma</taxon>
    </lineage>
</organism>
<evidence type="ECO:0000256" key="6">
    <source>
        <dbReference type="SAM" id="MobiDB-lite"/>
    </source>
</evidence>
<protein>
    <submittedName>
        <fullName evidence="8">Uncharacterized protein</fullName>
    </submittedName>
</protein>
<accession>A0A418M2T1</accession>
<evidence type="ECO:0000256" key="4">
    <source>
        <dbReference type="ARBA" id="ARBA00022989"/>
    </source>
</evidence>
<sequence length="88" mass="9775">MQQAYRGSARFLTVQWVLYPLVWALGTPGAGYIDPFLTTVLLIGLPIISKAGFGFYNLSKLRNLSPEVYEDQPEPSKPPGMAFTTPNR</sequence>
<comment type="subcellular location">
    <subcellularLocation>
        <location evidence="1">Membrane</location>
        <topology evidence="1">Multi-pass membrane protein</topology>
    </subcellularLocation>
</comment>
<keyword evidence="3 7" id="KW-0812">Transmembrane</keyword>
<evidence type="ECO:0000313" key="9">
    <source>
        <dbReference type="Proteomes" id="UP000283523"/>
    </source>
</evidence>
<evidence type="ECO:0000256" key="3">
    <source>
        <dbReference type="ARBA" id="ARBA00022692"/>
    </source>
</evidence>
<evidence type="ECO:0000256" key="2">
    <source>
        <dbReference type="ARBA" id="ARBA00008130"/>
    </source>
</evidence>
<keyword evidence="5 7" id="KW-0472">Membrane</keyword>
<dbReference type="Pfam" id="PF01036">
    <property type="entry name" value="Bac_rhodopsin"/>
    <property type="match status" value="1"/>
</dbReference>
<evidence type="ECO:0000256" key="7">
    <source>
        <dbReference type="SAM" id="Phobius"/>
    </source>
</evidence>
<evidence type="ECO:0000256" key="1">
    <source>
        <dbReference type="ARBA" id="ARBA00004141"/>
    </source>
</evidence>
<feature type="transmembrane region" description="Helical" evidence="7">
    <location>
        <begin position="12"/>
        <end position="30"/>
    </location>
</feature>
<reference evidence="8 9" key="1">
    <citation type="submission" date="2018-08" db="EMBL/GenBank/DDBJ databases">
        <title>Fibrisoma montanum sp. nov., isolated from Danxia mountain soil.</title>
        <authorList>
            <person name="Huang Y."/>
        </authorList>
    </citation>
    <scope>NUCLEOTIDE SEQUENCE [LARGE SCALE GENOMIC DNA]</scope>
    <source>
        <strain evidence="8 9">HYT19</strain>
    </source>
</reference>
<proteinExistence type="inferred from homology"/>
<gene>
    <name evidence="8" type="ORF">DYU11_24335</name>
</gene>
<dbReference type="InterPro" id="IPR001425">
    <property type="entry name" value="Arc/bac/fun_rhodopsins"/>
</dbReference>
<dbReference type="Gene3D" id="4.10.290.10">
    <property type="entry name" value="Bacteriorhodopsin Fragment"/>
    <property type="match status" value="1"/>
</dbReference>
<evidence type="ECO:0000313" key="8">
    <source>
        <dbReference type="EMBL" id="RIV20042.1"/>
    </source>
</evidence>
<dbReference type="OrthoDB" id="70408at2"/>
<dbReference type="Proteomes" id="UP000283523">
    <property type="component" value="Unassembled WGS sequence"/>
</dbReference>
<comment type="similarity">
    <text evidence="2">Belongs to the archaeal/bacterial/fungal opsin family.</text>
</comment>
<dbReference type="EMBL" id="QXED01000007">
    <property type="protein sequence ID" value="RIV20042.1"/>
    <property type="molecule type" value="Genomic_DNA"/>
</dbReference>
<keyword evidence="9" id="KW-1185">Reference proteome</keyword>
<dbReference type="GO" id="GO:0016020">
    <property type="term" value="C:membrane"/>
    <property type="evidence" value="ECO:0007669"/>
    <property type="project" value="UniProtKB-SubCell"/>
</dbReference>
<comment type="caution">
    <text evidence="8">The sequence shown here is derived from an EMBL/GenBank/DDBJ whole genome shotgun (WGS) entry which is preliminary data.</text>
</comment>
<feature type="transmembrane region" description="Helical" evidence="7">
    <location>
        <begin position="36"/>
        <end position="56"/>
    </location>
</feature>
<keyword evidence="4 7" id="KW-1133">Transmembrane helix</keyword>
<feature type="region of interest" description="Disordered" evidence="6">
    <location>
        <begin position="68"/>
        <end position="88"/>
    </location>
</feature>
<dbReference type="SUPFAM" id="SSF81321">
    <property type="entry name" value="Family A G protein-coupled receptor-like"/>
    <property type="match status" value="1"/>
</dbReference>
<name>A0A418M2T1_9BACT</name>
<evidence type="ECO:0000256" key="5">
    <source>
        <dbReference type="ARBA" id="ARBA00023136"/>
    </source>
</evidence>